<comment type="caution">
    <text evidence="6">The sequence shown here is derived from an EMBL/GenBank/DDBJ whole genome shotgun (WGS) entry which is preliminary data.</text>
</comment>
<dbReference type="PANTHER" id="PTHR33420:SF3">
    <property type="entry name" value="FIMBRIAL SUBUNIT ELFA"/>
    <property type="match status" value="1"/>
</dbReference>
<name>A0ABU9F521_9ENTR</name>
<comment type="similarity">
    <text evidence="2">Belongs to the fimbrial protein family.</text>
</comment>
<keyword evidence="3" id="KW-0732">Signal</keyword>
<feature type="domain" description="Fimbrial-type adhesion" evidence="5">
    <location>
        <begin position="211"/>
        <end position="359"/>
    </location>
</feature>
<evidence type="ECO:0000256" key="1">
    <source>
        <dbReference type="ARBA" id="ARBA00004561"/>
    </source>
</evidence>
<comment type="subcellular location">
    <subcellularLocation>
        <location evidence="1">Fimbrium</location>
    </subcellularLocation>
</comment>
<dbReference type="Proteomes" id="UP001312893">
    <property type="component" value="Unassembled WGS sequence"/>
</dbReference>
<gene>
    <name evidence="6" type="ORF">QFI96_002515</name>
</gene>
<dbReference type="PANTHER" id="PTHR33420">
    <property type="entry name" value="FIMBRIAL SUBUNIT ELFA-RELATED"/>
    <property type="match status" value="1"/>
</dbReference>
<dbReference type="InterPro" id="IPR036937">
    <property type="entry name" value="Adhesion_dom_fimbrial_sf"/>
</dbReference>
<dbReference type="InterPro" id="IPR050263">
    <property type="entry name" value="Bact_Fimbrial_Adh_Pro"/>
</dbReference>
<dbReference type="Gene3D" id="2.60.40.3310">
    <property type="match status" value="1"/>
</dbReference>
<sequence>MQFVFLLMAGIYSHYGWSESCSGSIGQMTINVPNIRYLPTLPANTQMTNAMADNGSGIHFVCDLQLPTAVWKQIVYRQNSTGTPLVINGQHVYPTALSGIGYSLGFQCSGGPVRYIDGSNAPAGSESMTVCDSSQLSALLNQRETVVKAYITFYKTGDVALVSGNHASVPAQPQVGNLTIEKQDVSGGSHTASAPVSIDLGALNVDIGSSGSCQVTRPTINVNLGTVNKAAFKGQTTTAGTAQTFSIPVYCTTPTDIRIGFFGVTADPSLNDTLALAKVDGAASGVGIKLSYGNNPAPAPSAGTAVKINESSNLPVLKHMPASNAAGAENINYTAQYVQTSTVVTPGRANGQVTFAIEYN</sequence>
<dbReference type="Pfam" id="PF00419">
    <property type="entry name" value="Fimbrial"/>
    <property type="match status" value="1"/>
</dbReference>
<keyword evidence="7" id="KW-1185">Reference proteome</keyword>
<dbReference type="InterPro" id="IPR008966">
    <property type="entry name" value="Adhesion_dom_sf"/>
</dbReference>
<protein>
    <submittedName>
        <fullName evidence="6">Fimbrial protein</fullName>
    </submittedName>
</protein>
<reference evidence="6 7" key="1">
    <citation type="submission" date="2024-04" db="EMBL/GenBank/DDBJ databases">
        <title>Two novel Raoultella species associated with bleeding cankers of broadleaf hosts, Raoultella scottia sp. nov. and Raoultella lignicola sp. nov.</title>
        <authorList>
            <person name="Brady C.L."/>
        </authorList>
    </citation>
    <scope>NUCLEOTIDE SEQUENCE [LARGE SCALE GENOMIC DNA]</scope>
    <source>
        <strain evidence="6 7">TW_WC1a.1</strain>
    </source>
</reference>
<evidence type="ECO:0000256" key="4">
    <source>
        <dbReference type="ARBA" id="ARBA00023263"/>
    </source>
</evidence>
<evidence type="ECO:0000256" key="2">
    <source>
        <dbReference type="ARBA" id="ARBA00006671"/>
    </source>
</evidence>
<accession>A0ABU9F521</accession>
<dbReference type="InterPro" id="IPR000259">
    <property type="entry name" value="Adhesion_dom_fimbrial"/>
</dbReference>
<keyword evidence="4" id="KW-0281">Fimbrium</keyword>
<organism evidence="6 7">
    <name type="scientific">Raoultella lignicola</name>
    <dbReference type="NCBI Taxonomy" id="3040939"/>
    <lineage>
        <taxon>Bacteria</taxon>
        <taxon>Pseudomonadati</taxon>
        <taxon>Pseudomonadota</taxon>
        <taxon>Gammaproteobacteria</taxon>
        <taxon>Enterobacterales</taxon>
        <taxon>Enterobacteriaceae</taxon>
        <taxon>Klebsiella/Raoultella group</taxon>
        <taxon>Raoultella</taxon>
    </lineage>
</organism>
<evidence type="ECO:0000259" key="5">
    <source>
        <dbReference type="Pfam" id="PF00419"/>
    </source>
</evidence>
<dbReference type="Gene3D" id="2.60.40.1090">
    <property type="entry name" value="Fimbrial-type adhesion domain"/>
    <property type="match status" value="1"/>
</dbReference>
<dbReference type="SUPFAM" id="SSF49401">
    <property type="entry name" value="Bacterial adhesins"/>
    <property type="match status" value="1"/>
</dbReference>
<proteinExistence type="inferred from homology"/>
<evidence type="ECO:0000313" key="6">
    <source>
        <dbReference type="EMBL" id="MEL0550574.1"/>
    </source>
</evidence>
<dbReference type="EMBL" id="JARXNK020000096">
    <property type="protein sequence ID" value="MEL0550574.1"/>
    <property type="molecule type" value="Genomic_DNA"/>
</dbReference>
<evidence type="ECO:0000256" key="3">
    <source>
        <dbReference type="ARBA" id="ARBA00022729"/>
    </source>
</evidence>
<evidence type="ECO:0000313" key="7">
    <source>
        <dbReference type="Proteomes" id="UP001312893"/>
    </source>
</evidence>